<accession>A0A0F7K561</accession>
<keyword evidence="3" id="KW-0732">Signal</keyword>
<dbReference type="GO" id="GO:0042597">
    <property type="term" value="C:periplasmic space"/>
    <property type="evidence" value="ECO:0007669"/>
    <property type="project" value="UniProtKB-SubCell"/>
</dbReference>
<evidence type="ECO:0000256" key="2">
    <source>
        <dbReference type="ARBA" id="ARBA00005849"/>
    </source>
</evidence>
<name>A0A0F7K561_9GAMM</name>
<keyword evidence="8" id="KW-1185">Reference proteome</keyword>
<dbReference type="EMBL" id="CP011413">
    <property type="protein sequence ID" value="AKH22385.1"/>
    <property type="molecule type" value="Genomic_DNA"/>
</dbReference>
<dbReference type="SUPFAM" id="SSF51306">
    <property type="entry name" value="LexA/Signal peptidase"/>
    <property type="match status" value="1"/>
</dbReference>
<reference evidence="7 8" key="1">
    <citation type="journal article" date="2015" name="Genome Announc.">
        <title>Complete Genome Sequence of Sedimenticola thiotaurini Strain SIP-G1, a Polyphosphate- and Polyhydroxyalkanoate-Accumulating Sulfur-Oxidizing Gammaproteobacterium Isolated from Salt Marsh Sediments.</title>
        <authorList>
            <person name="Flood B.E."/>
            <person name="Jones D.S."/>
            <person name="Bailey J.V."/>
        </authorList>
    </citation>
    <scope>NUCLEOTIDE SEQUENCE [LARGE SCALE GENOMIC DNA]</scope>
    <source>
        <strain evidence="7 8">SIP-G1</strain>
        <plasmid evidence="8">Plasmid</plasmid>
    </source>
</reference>
<evidence type="ECO:0000256" key="3">
    <source>
        <dbReference type="ARBA" id="ARBA00022729"/>
    </source>
</evidence>
<organism evidence="7 8">
    <name type="scientific">Sedimenticola thiotaurini</name>
    <dbReference type="NCBI Taxonomy" id="1543721"/>
    <lineage>
        <taxon>Bacteria</taxon>
        <taxon>Pseudomonadati</taxon>
        <taxon>Pseudomonadota</taxon>
        <taxon>Gammaproteobacteria</taxon>
        <taxon>Chromatiales</taxon>
        <taxon>Sedimenticolaceae</taxon>
        <taxon>Sedimenticola</taxon>
    </lineage>
</organism>
<feature type="domain" description="Peptidase S26" evidence="6">
    <location>
        <begin position="79"/>
        <end position="167"/>
    </location>
</feature>
<dbReference type="KEGG" id="seds:AAY24_18140"/>
<keyword evidence="7" id="KW-0614">Plasmid</keyword>
<dbReference type="RefSeq" id="WP_046861466.1">
    <property type="nucleotide sequence ID" value="NZ_CP011413.1"/>
</dbReference>
<keyword evidence="5" id="KW-0184">Conjugation</keyword>
<proteinExistence type="inferred from homology"/>
<dbReference type="AlphaFoldDB" id="A0A0F7K561"/>
<dbReference type="OrthoDB" id="5360818at2"/>
<dbReference type="Gene3D" id="2.10.109.10">
    <property type="entry name" value="Umud Fragment, subunit A"/>
    <property type="match status" value="1"/>
</dbReference>
<evidence type="ECO:0000259" key="6">
    <source>
        <dbReference type="Pfam" id="PF10502"/>
    </source>
</evidence>
<dbReference type="GO" id="GO:0006465">
    <property type="term" value="P:signal peptide processing"/>
    <property type="evidence" value="ECO:0007669"/>
    <property type="project" value="InterPro"/>
</dbReference>
<dbReference type="Pfam" id="PF10502">
    <property type="entry name" value="Peptidase_S26"/>
    <property type="match status" value="1"/>
</dbReference>
<geneLocation type="plasmid" evidence="7">
    <name>unnamed</name>
</geneLocation>
<dbReference type="NCBIfam" id="TIGR02771">
    <property type="entry name" value="TraF_Ti"/>
    <property type="match status" value="1"/>
</dbReference>
<comment type="similarity">
    <text evidence="2">Belongs to the peptidase S26C family.</text>
</comment>
<comment type="subcellular location">
    <subcellularLocation>
        <location evidence="1">Periplasm</location>
    </subcellularLocation>
</comment>
<evidence type="ECO:0000256" key="4">
    <source>
        <dbReference type="ARBA" id="ARBA00022764"/>
    </source>
</evidence>
<evidence type="ECO:0000256" key="1">
    <source>
        <dbReference type="ARBA" id="ARBA00004418"/>
    </source>
</evidence>
<dbReference type="InterPro" id="IPR036286">
    <property type="entry name" value="LexA/Signal_pep-like_sf"/>
</dbReference>
<gene>
    <name evidence="7" type="ORF">AAY24_18140</name>
</gene>
<dbReference type="Proteomes" id="UP000034410">
    <property type="component" value="Plasmid"/>
</dbReference>
<evidence type="ECO:0000313" key="8">
    <source>
        <dbReference type="Proteomes" id="UP000034410"/>
    </source>
</evidence>
<sequence>MSIPRPIVAAVGMLAIVVVGSEVAGLHLNHTASYPRGLWIETSGSDDRLPYVLACADHVADFETYKERGYLPWGMACSGTAPLLKRIWARPGDSWSVTPEGVVVNGELVSNTRPLEYDSAGRQLIPATGGTVPPGHVLLLSDYSPRSLDGRYFGTMPITQVLKEVKPLWTE</sequence>
<evidence type="ECO:0000256" key="5">
    <source>
        <dbReference type="ARBA" id="ARBA00022971"/>
    </source>
</evidence>
<keyword evidence="4" id="KW-0574">Periplasm</keyword>
<dbReference type="GO" id="GO:0004252">
    <property type="term" value="F:serine-type endopeptidase activity"/>
    <property type="evidence" value="ECO:0007669"/>
    <property type="project" value="InterPro"/>
</dbReference>
<dbReference type="InterPro" id="IPR019533">
    <property type="entry name" value="Peptidase_S26"/>
</dbReference>
<dbReference type="InterPro" id="IPR014139">
    <property type="entry name" value="Peptidase_S26C_TraF"/>
</dbReference>
<protein>
    <recommendedName>
        <fullName evidence="6">Peptidase S26 domain-containing protein</fullName>
    </recommendedName>
</protein>
<evidence type="ECO:0000313" key="7">
    <source>
        <dbReference type="EMBL" id="AKH22385.1"/>
    </source>
</evidence>